<dbReference type="SUPFAM" id="SSF52540">
    <property type="entry name" value="P-loop containing nucleoside triphosphate hydrolases"/>
    <property type="match status" value="1"/>
</dbReference>
<evidence type="ECO:0000256" key="2">
    <source>
        <dbReference type="ARBA" id="ARBA00022741"/>
    </source>
</evidence>
<dbReference type="PANTHER" id="PTHR16305">
    <property type="entry name" value="TESTICULAR SOLUBLE ADENYLYL CYCLASE"/>
    <property type="match status" value="1"/>
</dbReference>
<dbReference type="Pfam" id="PF03704">
    <property type="entry name" value="BTAD"/>
    <property type="match status" value="1"/>
</dbReference>
<keyword evidence="2" id="KW-0547">Nucleotide-binding</keyword>
<protein>
    <submittedName>
        <fullName evidence="8">AAA family ATPase</fullName>
    </submittedName>
</protein>
<dbReference type="SMART" id="SM00044">
    <property type="entry name" value="CYCc"/>
    <property type="match status" value="1"/>
</dbReference>
<accession>A0AAU8APL4</accession>
<evidence type="ECO:0000256" key="3">
    <source>
        <dbReference type="ARBA" id="ARBA00022840"/>
    </source>
</evidence>
<name>A0AAU8APL4_9RHOB</name>
<keyword evidence="3" id="KW-0067">ATP-binding</keyword>
<dbReference type="Gene3D" id="3.30.70.1230">
    <property type="entry name" value="Nucleotide cyclase"/>
    <property type="match status" value="1"/>
</dbReference>
<dbReference type="InterPro" id="IPR005158">
    <property type="entry name" value="BTAD"/>
</dbReference>
<dbReference type="InterPro" id="IPR001867">
    <property type="entry name" value="OmpR/PhoB-type_DNA-bd"/>
</dbReference>
<dbReference type="Gene3D" id="1.10.10.10">
    <property type="entry name" value="Winged helix-like DNA-binding domain superfamily/Winged helix DNA-binding domain"/>
    <property type="match status" value="1"/>
</dbReference>
<dbReference type="GO" id="GO:0005737">
    <property type="term" value="C:cytoplasm"/>
    <property type="evidence" value="ECO:0007669"/>
    <property type="project" value="TreeGrafter"/>
</dbReference>
<reference evidence="8" key="1">
    <citation type="submission" date="2023-02" db="EMBL/GenBank/DDBJ databases">
        <title>Description and genomic characterization of Salipiger bruguierae sp. nov., isolated from the sediment of mangrove plant Bruguiera sexangula.</title>
        <authorList>
            <person name="Long M."/>
        </authorList>
    </citation>
    <scope>NUCLEOTIDE SEQUENCE</scope>
    <source>
        <strain evidence="8">H15</strain>
        <plasmid evidence="8">unnamed1</plasmid>
    </source>
</reference>
<dbReference type="EMBL" id="CP123386">
    <property type="protein sequence ID" value="XCC96800.1"/>
    <property type="molecule type" value="Genomic_DNA"/>
</dbReference>
<evidence type="ECO:0000256" key="4">
    <source>
        <dbReference type="ARBA" id="ARBA00023125"/>
    </source>
</evidence>
<feature type="domain" description="Guanylate cyclase" evidence="5">
    <location>
        <begin position="177"/>
        <end position="411"/>
    </location>
</feature>
<dbReference type="InterPro" id="IPR011990">
    <property type="entry name" value="TPR-like_helical_dom_sf"/>
</dbReference>
<evidence type="ECO:0000259" key="5">
    <source>
        <dbReference type="SMART" id="SM00044"/>
    </source>
</evidence>
<dbReference type="InterPro" id="IPR016032">
    <property type="entry name" value="Sig_transdc_resp-reg_C-effctor"/>
</dbReference>
<dbReference type="AlphaFoldDB" id="A0AAU8APL4"/>
<dbReference type="SUPFAM" id="SSF48452">
    <property type="entry name" value="TPR-like"/>
    <property type="match status" value="3"/>
</dbReference>
<dbReference type="SUPFAM" id="SSF46894">
    <property type="entry name" value="C-terminal effector domain of the bipartite response regulators"/>
    <property type="match status" value="1"/>
</dbReference>
<dbReference type="SMART" id="SM00862">
    <property type="entry name" value="Trans_reg_C"/>
    <property type="match status" value="1"/>
</dbReference>
<comment type="similarity">
    <text evidence="1">Belongs to the AfsR/DnrI/RedD regulatory family.</text>
</comment>
<feature type="domain" description="OmpR/PhoB-type" evidence="6">
    <location>
        <begin position="19"/>
        <end position="94"/>
    </location>
</feature>
<geneLocation type="plasmid" evidence="8">
    <name>unnamed1</name>
</geneLocation>
<gene>
    <name evidence="8" type="ORF">PVT71_24205</name>
</gene>
<dbReference type="GO" id="GO:0006355">
    <property type="term" value="P:regulation of DNA-templated transcription"/>
    <property type="evidence" value="ECO:0007669"/>
    <property type="project" value="InterPro"/>
</dbReference>
<keyword evidence="8" id="KW-0614">Plasmid</keyword>
<feature type="domain" description="Bacterial transcriptional activator" evidence="7">
    <location>
        <begin position="101"/>
        <end position="234"/>
    </location>
</feature>
<dbReference type="PANTHER" id="PTHR16305:SF28">
    <property type="entry name" value="GUANYLATE CYCLASE DOMAIN-CONTAINING PROTEIN"/>
    <property type="match status" value="1"/>
</dbReference>
<dbReference type="InterPro" id="IPR041664">
    <property type="entry name" value="AAA_16"/>
</dbReference>
<evidence type="ECO:0000259" key="7">
    <source>
        <dbReference type="SMART" id="SM01043"/>
    </source>
</evidence>
<dbReference type="GO" id="GO:0004016">
    <property type="term" value="F:adenylate cyclase activity"/>
    <property type="evidence" value="ECO:0007669"/>
    <property type="project" value="UniProtKB-ARBA"/>
</dbReference>
<dbReference type="InterPro" id="IPR029787">
    <property type="entry name" value="Nucleotide_cyclase"/>
</dbReference>
<dbReference type="SMART" id="SM01043">
    <property type="entry name" value="BTAD"/>
    <property type="match status" value="1"/>
</dbReference>
<dbReference type="InterPro" id="IPR001054">
    <property type="entry name" value="A/G_cyclase"/>
</dbReference>
<dbReference type="GO" id="GO:0005524">
    <property type="term" value="F:ATP binding"/>
    <property type="evidence" value="ECO:0007669"/>
    <property type="project" value="UniProtKB-KW"/>
</dbReference>
<dbReference type="InterPro" id="IPR027417">
    <property type="entry name" value="P-loop_NTPase"/>
</dbReference>
<dbReference type="Pfam" id="PF00486">
    <property type="entry name" value="Trans_reg_C"/>
    <property type="match status" value="1"/>
</dbReference>
<dbReference type="GO" id="GO:0000160">
    <property type="term" value="P:phosphorelay signal transduction system"/>
    <property type="evidence" value="ECO:0007669"/>
    <property type="project" value="InterPro"/>
</dbReference>
<evidence type="ECO:0000256" key="1">
    <source>
        <dbReference type="ARBA" id="ARBA00005820"/>
    </source>
</evidence>
<sequence>MTKAELRLLGGCELRVADGSLLRLSSRKSFALLAILAERADRAVPREEIATLLWGDRTEDQARASLRQELSVLRRTLSRVGLEVIEASKEAVLLDTRELFLDVQRVETLCATATPEAAAEVAELYRGEFLAGLDIRSEAFEEWRRLCREQIRDRVLERLHAALLYAPAEPGIARTLLRIDETNEEAHRTLMRHLWQSGRRGEALQQYQRCVEALRRELDAEPDQDTFELYEEIRDTAGPGPARPPVHPAPRAEATVPERREMTVAAIGLASADELERDPEDIVALLTRLAEVCRARVEPAGGKVLVQADGRVLALFGHPRADEADPERAVYAALDLVKRGFTDAAGQAVDLRAGLAMGETVVTRNDDRMLMSVAGPAVITASRLELQAGPGEVRISGAMRRSLRDRFRTIPVPGGEGSHPAQIVLGESLYADRFLASGAASRLTALTGRAEELGALAALWAEVTGGKTRVAVLRGEAGIGKSRLLAAFKQHAMADDPQILQFQSSPHHRQSALYPLVHYLQEMLGFARLPSPEERQRALRHWLATRSGLDTAQVEQVLVALLGLSSAPDATPIDQDVLIAAVAALLRAAVREGRPVLMIVEDLHWLDPTSQLLLARLATELANLPLMMLGSSRQPPGIAVPAPSAMRNITLRRLDRAQARALVTDICPPDWPAARIDAIVERSDGIPLYLEELVRTAAEGGDGAIPDSLHASLTARIDRLDGARSVLQQAAVIGRVFDTATLSRLTGRAPEALEAALQELQGHDLVYRLGPAPDARYEFKHALVQEQAYQTLLLAERAELHGRLGTILAEASVPAPAELVATHFELGGRPLDAIARLETAGKQALRVAAHSEAAAHFGRALTLARTQPDRAGAAALELKFLLLRGPQLIALHGFAAEEVAQTYAQALTLADSSGDPMERAHVHWGLWSFYVVRADIATALRIARKLLALCEEAQDEVGIVAGHYALGVTQYYAGDLGPAQRAFEAALEQHLPDLALEEIERYGLDLSVCARSYLGWLHALRGEVEAAELSSAWAIATSSALKHVFSMTFAHVFTGVMQHFLRRPEAAQRHGEIAARIAAEHGYAQWLAQSDMVTGHARALKGDPEGALQLERGTAAYLDTGACLALPYARAWLAETRLRDGQREEARALLQEARRVTEESGVTYFDAELQRLLARCGGDAQALLTGALQSARRSGATLLALRAAMDLARTEGATGGPAALSAVLAELAPGQRSRDLDDAEALEAALRAPAPLRGDEA</sequence>
<dbReference type="InterPro" id="IPR036388">
    <property type="entry name" value="WH-like_DNA-bd_sf"/>
</dbReference>
<dbReference type="RefSeq" id="WP_353475692.1">
    <property type="nucleotide sequence ID" value="NZ_CP123386.1"/>
</dbReference>
<dbReference type="SUPFAM" id="SSF55073">
    <property type="entry name" value="Nucleotide cyclase"/>
    <property type="match status" value="1"/>
</dbReference>
<dbReference type="GO" id="GO:0003677">
    <property type="term" value="F:DNA binding"/>
    <property type="evidence" value="ECO:0007669"/>
    <property type="project" value="UniProtKB-KW"/>
</dbReference>
<dbReference type="GO" id="GO:0009190">
    <property type="term" value="P:cyclic nucleotide biosynthetic process"/>
    <property type="evidence" value="ECO:0007669"/>
    <property type="project" value="InterPro"/>
</dbReference>
<dbReference type="Gene3D" id="1.25.40.10">
    <property type="entry name" value="Tetratricopeptide repeat domain"/>
    <property type="match status" value="2"/>
</dbReference>
<organism evidence="8">
    <name type="scientific">Alloyangia sp. H15</name>
    <dbReference type="NCBI Taxonomy" id="3029062"/>
    <lineage>
        <taxon>Bacteria</taxon>
        <taxon>Pseudomonadati</taxon>
        <taxon>Pseudomonadota</taxon>
        <taxon>Alphaproteobacteria</taxon>
        <taxon>Rhodobacterales</taxon>
        <taxon>Roseobacteraceae</taxon>
        <taxon>Alloyangia</taxon>
    </lineage>
</organism>
<keyword evidence="4" id="KW-0238">DNA-binding</keyword>
<evidence type="ECO:0000259" key="6">
    <source>
        <dbReference type="SMART" id="SM00862"/>
    </source>
</evidence>
<evidence type="ECO:0000313" key="8">
    <source>
        <dbReference type="EMBL" id="XCC96800.1"/>
    </source>
</evidence>
<dbReference type="CDD" id="cd07302">
    <property type="entry name" value="CHD"/>
    <property type="match status" value="1"/>
</dbReference>
<proteinExistence type="inferred from homology"/>
<dbReference type="Pfam" id="PF13191">
    <property type="entry name" value="AAA_16"/>
    <property type="match status" value="1"/>
</dbReference>